<sequence length="102" mass="10806">MRVEAQVTTGKGHGVPFDVLIHGAPAGLDRTAARTIDEARRLVAQMTELSAQAPPGSVMVDLVAGDSAAARAIQEDRLGAGRSFDPEEARGRHRRGEYRAAS</sequence>
<dbReference type="AlphaFoldDB" id="A0AAU8J1C4"/>
<feature type="compositionally biased region" description="Basic and acidic residues" evidence="1">
    <location>
        <begin position="74"/>
        <end position="90"/>
    </location>
</feature>
<organism evidence="2">
    <name type="scientific">Streptomyces tabacisoli</name>
    <dbReference type="NCBI Taxonomy" id="3156398"/>
    <lineage>
        <taxon>Bacteria</taxon>
        <taxon>Bacillati</taxon>
        <taxon>Actinomycetota</taxon>
        <taxon>Actinomycetes</taxon>
        <taxon>Kitasatosporales</taxon>
        <taxon>Streptomycetaceae</taxon>
        <taxon>Streptomyces</taxon>
    </lineage>
</organism>
<evidence type="ECO:0000313" key="2">
    <source>
        <dbReference type="EMBL" id="XCJ74055.1"/>
    </source>
</evidence>
<reference evidence="2" key="1">
    <citation type="submission" date="2024-06" db="EMBL/GenBank/DDBJ databases">
        <title>Streptomyces sp. strain HUAS MG91 genome sequences.</title>
        <authorList>
            <person name="Mo P."/>
        </authorList>
    </citation>
    <scope>NUCLEOTIDE SEQUENCE</scope>
    <source>
        <strain evidence="2">HUAS MG91</strain>
    </source>
</reference>
<gene>
    <name evidence="2" type="ORF">ABII15_30610</name>
</gene>
<name>A0AAU8J1C4_9ACTN</name>
<protein>
    <submittedName>
        <fullName evidence="2">Uncharacterized protein</fullName>
    </submittedName>
</protein>
<evidence type="ECO:0000256" key="1">
    <source>
        <dbReference type="SAM" id="MobiDB-lite"/>
    </source>
</evidence>
<dbReference type="RefSeq" id="WP_353945503.1">
    <property type="nucleotide sequence ID" value="NZ_CP159534.1"/>
</dbReference>
<feature type="region of interest" description="Disordered" evidence="1">
    <location>
        <begin position="74"/>
        <end position="102"/>
    </location>
</feature>
<dbReference type="KEGG" id="stac:ABII15_30610"/>
<accession>A0AAU8J1C4</accession>
<proteinExistence type="predicted"/>
<dbReference type="EMBL" id="CP159534">
    <property type="protein sequence ID" value="XCJ74055.1"/>
    <property type="molecule type" value="Genomic_DNA"/>
</dbReference>